<reference evidence="3" key="1">
    <citation type="submission" date="2020-04" db="EMBL/GenBank/DDBJ databases">
        <authorList>
            <person name="Kittiwongwattana C."/>
        </authorList>
    </citation>
    <scope>NUCLEOTIDE SEQUENCE [LARGE SCALE GENOMIC DNA]</scope>
    <source>
        <strain evidence="3">1310</strain>
    </source>
</reference>
<reference evidence="1" key="2">
    <citation type="submission" date="2020-09" db="EMBL/GenBank/DDBJ databases">
        <authorList>
            <person name="Kittiwongwattana C."/>
        </authorList>
    </citation>
    <scope>NUCLEOTIDE SEQUENCE</scope>
    <source>
        <strain evidence="2">1303</strain>
        <strain evidence="1">1310</strain>
    </source>
</reference>
<evidence type="ECO:0000313" key="2">
    <source>
        <dbReference type="EMBL" id="QJB41402.1"/>
    </source>
</evidence>
<dbReference type="EMBL" id="CP051204">
    <property type="protein sequence ID" value="QJB41402.1"/>
    <property type="molecule type" value="Genomic_DNA"/>
</dbReference>
<protein>
    <submittedName>
        <fullName evidence="1">Uncharacterized protein</fullName>
    </submittedName>
</protein>
<evidence type="ECO:0000313" key="3">
    <source>
        <dbReference type="Proteomes" id="UP000502421"/>
    </source>
</evidence>
<organism evidence="1 3">
    <name type="scientific">Chitinophaga oryzae</name>
    <dbReference type="NCBI Taxonomy" id="2725414"/>
    <lineage>
        <taxon>Bacteria</taxon>
        <taxon>Pseudomonadati</taxon>
        <taxon>Bacteroidota</taxon>
        <taxon>Chitinophagia</taxon>
        <taxon>Chitinophagales</taxon>
        <taxon>Chitinophagaceae</taxon>
        <taxon>Chitinophaga</taxon>
    </lineage>
</organism>
<evidence type="ECO:0000313" key="4">
    <source>
        <dbReference type="Proteomes" id="UP000503144"/>
    </source>
</evidence>
<dbReference type="Proteomes" id="UP000502421">
    <property type="component" value="Chromosome"/>
</dbReference>
<name>A0AAE7D9H9_9BACT</name>
<dbReference type="AlphaFoldDB" id="A0AAE7D9H9"/>
<keyword evidence="4" id="KW-1185">Reference proteome</keyword>
<gene>
    <name evidence="2" type="ORF">HF324_27605</name>
    <name evidence="1" type="ORF">HF329_27745</name>
</gene>
<proteinExistence type="predicted"/>
<sequence length="172" mass="19317">MSMMLYMSAEAQITAIGINHVHLHTPISEIARKVRFLDSPYRKFFSAKPANNFYFLFMDQEEDSSNIVRFLIAQTGKAGTIIKLYAYLEANDLKRLIDQINTFSNKHTIATSSIGEQFGSFVHGWSTDAGTTILAGRSGIWDQTVGFVPTIVSIFYKSDLDEIDGTFVDTKK</sequence>
<dbReference type="KEGG" id="coy:HF329_27745"/>
<evidence type="ECO:0000313" key="1">
    <source>
        <dbReference type="EMBL" id="QJB34891.1"/>
    </source>
</evidence>
<dbReference type="RefSeq" id="WP_168809404.1">
    <property type="nucleotide sequence ID" value="NZ_CP051204.2"/>
</dbReference>
<accession>A0AAE7D9H9</accession>
<dbReference type="EMBL" id="CP051205">
    <property type="protein sequence ID" value="QJB34891.1"/>
    <property type="molecule type" value="Genomic_DNA"/>
</dbReference>
<dbReference type="Proteomes" id="UP000503144">
    <property type="component" value="Chromosome"/>
</dbReference>